<evidence type="ECO:0000256" key="3">
    <source>
        <dbReference type="ARBA" id="ARBA00022989"/>
    </source>
</evidence>
<comment type="caution">
    <text evidence="9">The sequence shown here is derived from an EMBL/GenBank/DDBJ whole genome shotgun (WGS) entry which is preliminary data.</text>
</comment>
<proteinExistence type="inferred from homology"/>
<dbReference type="InterPro" id="IPR049326">
    <property type="entry name" value="Rhodopsin_dom_fungi"/>
</dbReference>
<dbReference type="Pfam" id="PF20684">
    <property type="entry name" value="Fung_rhodopsin"/>
    <property type="match status" value="1"/>
</dbReference>
<keyword evidence="3 7" id="KW-1133">Transmembrane helix</keyword>
<keyword evidence="2 7" id="KW-0812">Transmembrane</keyword>
<dbReference type="EMBL" id="JAXOVC010000009">
    <property type="protein sequence ID" value="KAK4496900.1"/>
    <property type="molecule type" value="Genomic_DNA"/>
</dbReference>
<feature type="transmembrane region" description="Helical" evidence="7">
    <location>
        <begin position="20"/>
        <end position="38"/>
    </location>
</feature>
<comment type="similarity">
    <text evidence="5">Belongs to the SAT4 family.</text>
</comment>
<evidence type="ECO:0000256" key="6">
    <source>
        <dbReference type="SAM" id="MobiDB-lite"/>
    </source>
</evidence>
<dbReference type="PANTHER" id="PTHR33048">
    <property type="entry name" value="PTH11-LIKE INTEGRAL MEMBRANE PROTEIN (AFU_ORTHOLOGUE AFUA_5G11245)"/>
    <property type="match status" value="1"/>
</dbReference>
<evidence type="ECO:0000313" key="10">
    <source>
        <dbReference type="Proteomes" id="UP001305779"/>
    </source>
</evidence>
<evidence type="ECO:0000256" key="5">
    <source>
        <dbReference type="ARBA" id="ARBA00038359"/>
    </source>
</evidence>
<feature type="domain" description="Rhodopsin" evidence="8">
    <location>
        <begin position="2"/>
        <end position="111"/>
    </location>
</feature>
<comment type="subcellular location">
    <subcellularLocation>
        <location evidence="1">Membrane</location>
        <topology evidence="1">Multi-pass membrane protein</topology>
    </subcellularLocation>
</comment>
<dbReference type="PANTHER" id="PTHR33048:SF146">
    <property type="entry name" value="INTEGRAL MEMBRANE PROTEIN"/>
    <property type="match status" value="1"/>
</dbReference>
<dbReference type="Proteomes" id="UP001305779">
    <property type="component" value="Unassembled WGS sequence"/>
</dbReference>
<keyword evidence="4 7" id="KW-0472">Membrane</keyword>
<feature type="region of interest" description="Disordered" evidence="6">
    <location>
        <begin position="228"/>
        <end position="251"/>
    </location>
</feature>
<evidence type="ECO:0000256" key="1">
    <source>
        <dbReference type="ARBA" id="ARBA00004141"/>
    </source>
</evidence>
<evidence type="ECO:0000256" key="4">
    <source>
        <dbReference type="ARBA" id="ARBA00023136"/>
    </source>
</evidence>
<organism evidence="9 10">
    <name type="scientific">Zasmidium cellare</name>
    <name type="common">Wine cellar mold</name>
    <name type="synonym">Racodium cellare</name>
    <dbReference type="NCBI Taxonomy" id="395010"/>
    <lineage>
        <taxon>Eukaryota</taxon>
        <taxon>Fungi</taxon>
        <taxon>Dikarya</taxon>
        <taxon>Ascomycota</taxon>
        <taxon>Pezizomycotina</taxon>
        <taxon>Dothideomycetes</taxon>
        <taxon>Dothideomycetidae</taxon>
        <taxon>Mycosphaerellales</taxon>
        <taxon>Mycosphaerellaceae</taxon>
        <taxon>Zasmidium</taxon>
    </lineage>
</organism>
<sequence length="251" mass="27833">MFNPSIEGSCISYAPASYTMSSITIFCDVVIFLIPIPLVHRLRLERAVKLGLSIVFSLGLLTTICSILRMTQIHRIAYGDGDSTQFVVRSGMELNVGIITSCLPVLRPVLKHIPRRLLALLPFSSTNRTDGETTTHPTMNCIKLTSLKPTKLSRSGSKPTPSSKIDRIKTTLRHSDSEEQIIVSPLEIQRPEEALVRSESTGSEWNEWRNSGVLKTVEVDVESSYVLSPSSPRVGSGNGAGERMETRYEWE</sequence>
<protein>
    <recommendedName>
        <fullName evidence="8">Rhodopsin domain-containing protein</fullName>
    </recommendedName>
</protein>
<name>A0ABR0E6N2_ZASCE</name>
<keyword evidence="10" id="KW-1185">Reference proteome</keyword>
<evidence type="ECO:0000256" key="7">
    <source>
        <dbReference type="SAM" id="Phobius"/>
    </source>
</evidence>
<evidence type="ECO:0000313" key="9">
    <source>
        <dbReference type="EMBL" id="KAK4496900.1"/>
    </source>
</evidence>
<evidence type="ECO:0000256" key="2">
    <source>
        <dbReference type="ARBA" id="ARBA00022692"/>
    </source>
</evidence>
<gene>
    <name evidence="9" type="ORF">PRZ48_011349</name>
</gene>
<reference evidence="9 10" key="1">
    <citation type="journal article" date="2023" name="G3 (Bethesda)">
        <title>A chromosome-level genome assembly of Zasmidium syzygii isolated from banana leaves.</title>
        <authorList>
            <person name="van Westerhoven A.C."/>
            <person name="Mehrabi R."/>
            <person name="Talebi R."/>
            <person name="Steentjes M.B.F."/>
            <person name="Corcolon B."/>
            <person name="Chong P.A."/>
            <person name="Kema G.H.J."/>
            <person name="Seidl M.F."/>
        </authorList>
    </citation>
    <scope>NUCLEOTIDE SEQUENCE [LARGE SCALE GENOMIC DNA]</scope>
    <source>
        <strain evidence="9 10">P124</strain>
    </source>
</reference>
<accession>A0ABR0E6N2</accession>
<feature type="compositionally biased region" description="Basic and acidic residues" evidence="6">
    <location>
        <begin position="242"/>
        <end position="251"/>
    </location>
</feature>
<evidence type="ECO:0000259" key="8">
    <source>
        <dbReference type="Pfam" id="PF20684"/>
    </source>
</evidence>
<feature type="transmembrane region" description="Helical" evidence="7">
    <location>
        <begin position="50"/>
        <end position="70"/>
    </location>
</feature>
<dbReference type="InterPro" id="IPR052337">
    <property type="entry name" value="SAT4-like"/>
</dbReference>